<dbReference type="InterPro" id="IPR029062">
    <property type="entry name" value="Class_I_gatase-like"/>
</dbReference>
<dbReference type="InterPro" id="IPR001202">
    <property type="entry name" value="WW_dom"/>
</dbReference>
<dbReference type="Gene3D" id="3.40.50.880">
    <property type="match status" value="1"/>
</dbReference>
<name>A0AAU7D252_9BACT</name>
<sequence>MKHVLVIGETKGYEHDSVPDAMAAIYKMGHDSGLWDTTMRTDTELLTKKDLGRNAKNLNYFDVLIFASTTGELDMDASQKQDMMSFIKEDGKGFVGIHAALDTNYTWPEYGEMIGGWFDQHPWMTFNAPIINEDPSFPAVRHFPHAFVKYDEIYQPKDWSRDKVNVLLSLDSSKLNYANNPRIHRADHDFPVAWSKMYGKGRVFYSTLGHTEESWNDPDIQKMYFEAIKWALGMTEGSTASHAKPAPSATNP</sequence>
<proteinExistence type="predicted"/>
<evidence type="ECO:0000313" key="3">
    <source>
        <dbReference type="EMBL" id="XBH12037.1"/>
    </source>
</evidence>
<dbReference type="AlphaFoldDB" id="A0AAU7D252"/>
<evidence type="ECO:0000259" key="1">
    <source>
        <dbReference type="PROSITE" id="PS01159"/>
    </source>
</evidence>
<dbReference type="EMBL" id="CP121195">
    <property type="protein sequence ID" value="XBH12037.1"/>
    <property type="molecule type" value="Genomic_DNA"/>
</dbReference>
<gene>
    <name evidence="2" type="ORF">P4G45_09940</name>
    <name evidence="3" type="ORF">P8936_09965</name>
</gene>
<dbReference type="PANTHER" id="PTHR40469">
    <property type="entry name" value="SECRETED GLYCOSYL HYDROLASE"/>
    <property type="match status" value="1"/>
</dbReference>
<accession>A0AAU7D252</accession>
<dbReference type="KEGG" id="epl:P4G45_09940"/>
<dbReference type="Pfam" id="PF06283">
    <property type="entry name" value="ThuA"/>
    <property type="match status" value="1"/>
</dbReference>
<evidence type="ECO:0000313" key="2">
    <source>
        <dbReference type="EMBL" id="XBH08816.1"/>
    </source>
</evidence>
<dbReference type="RefSeq" id="WP_348266326.1">
    <property type="nucleotide sequence ID" value="NZ_CP121194.1"/>
</dbReference>
<feature type="domain" description="WW" evidence="1">
    <location>
        <begin position="194"/>
        <end position="218"/>
    </location>
</feature>
<dbReference type="PROSITE" id="PS01159">
    <property type="entry name" value="WW_DOMAIN_1"/>
    <property type="match status" value="1"/>
</dbReference>
<dbReference type="PANTHER" id="PTHR40469:SF2">
    <property type="entry name" value="GALACTOSE-BINDING DOMAIN-LIKE SUPERFAMILY PROTEIN"/>
    <property type="match status" value="1"/>
</dbReference>
<protein>
    <submittedName>
        <fullName evidence="3">ThuA domain-containing protein</fullName>
    </submittedName>
</protein>
<organism evidence="3">
    <name type="scientific">Edaphobacter paludis</name>
    <dbReference type="NCBI Taxonomy" id="3035702"/>
    <lineage>
        <taxon>Bacteria</taxon>
        <taxon>Pseudomonadati</taxon>
        <taxon>Acidobacteriota</taxon>
        <taxon>Terriglobia</taxon>
        <taxon>Terriglobales</taxon>
        <taxon>Acidobacteriaceae</taxon>
        <taxon>Edaphobacter</taxon>
    </lineage>
</organism>
<accession>A0AAU7CUN1</accession>
<dbReference type="InterPro" id="IPR029010">
    <property type="entry name" value="ThuA-like"/>
</dbReference>
<dbReference type="SUPFAM" id="SSF52317">
    <property type="entry name" value="Class I glutamine amidotransferase-like"/>
    <property type="match status" value="1"/>
</dbReference>
<dbReference type="EMBL" id="CP121194">
    <property type="protein sequence ID" value="XBH08816.1"/>
    <property type="molecule type" value="Genomic_DNA"/>
</dbReference>
<reference evidence="3" key="1">
    <citation type="submission" date="2023-03" db="EMBL/GenBank/DDBJ databases">
        <title>Edaphobacter sp.</title>
        <authorList>
            <person name="Huber K.J."/>
            <person name="Papendorf J."/>
            <person name="Pilke C."/>
            <person name="Bunk B."/>
            <person name="Sproeer C."/>
            <person name="Pester M."/>
        </authorList>
    </citation>
    <scope>NUCLEOTIDE SEQUENCE</scope>
    <source>
        <strain evidence="2">DSM 109919</strain>
        <strain evidence="3">DSM 109920</strain>
    </source>
</reference>